<proteinExistence type="predicted"/>
<keyword evidence="2" id="KW-1185">Reference proteome</keyword>
<protein>
    <submittedName>
        <fullName evidence="1">Uncharacterized protein</fullName>
    </submittedName>
</protein>
<accession>A0ACC1TH57</accession>
<gene>
    <name evidence="1" type="ORF">F5876DRAFT_84087</name>
</gene>
<dbReference type="EMBL" id="MU796509">
    <property type="protein sequence ID" value="KAJ3803941.1"/>
    <property type="molecule type" value="Genomic_DNA"/>
</dbReference>
<sequence>MSSSDENEEDTTLHETEVTVSLTTYTLTKPKMKKAVAVLKKDTGTPKTKSIQFAFIANENNHILLMNTLLTTMGLTQYKATKKRPFCMKMAIPPKKTYVALAFIPFWGFDIIFRKGQGSDVESTLEYIAQAAKIIESKTNATVFVWIDGKEILESCRKLMRNSAGSDNDENGDKFDDDDSSMSLMEQELARIRIILEKQHGNDYDLTYTYIDPTTAEKFALSPNAIDEWTRAIYSGLADKFRPPSNDDSPNFGAANRQSSIQPFGTLCSSSAHHHQLAPAAVNPGEKSDLVHFATIMSMIIPPRPMQSLIPSSSSLAPLLSPAKNTPTKLRRFLEYAESDARVKNATYHLFALENKGYGPDILECVEDKDLVDLGIKHRDAMRLKRAAPIWFNGPEAKRKQPLAPLAQPDQHQNRTRFEKRWINVGVMKYIAPIIFLFSPSLRP</sequence>
<reference evidence="1" key="1">
    <citation type="submission" date="2022-09" db="EMBL/GenBank/DDBJ databases">
        <title>A Global Phylogenomic Analysis of the Shiitake Genus Lentinula.</title>
        <authorList>
            <consortium name="DOE Joint Genome Institute"/>
            <person name="Sierra-Patev S."/>
            <person name="Min B."/>
            <person name="Naranjo-Ortiz M."/>
            <person name="Looney B."/>
            <person name="Konkel Z."/>
            <person name="Slot J.C."/>
            <person name="Sakamoto Y."/>
            <person name="Steenwyk J.L."/>
            <person name="Rokas A."/>
            <person name="Carro J."/>
            <person name="Camarero S."/>
            <person name="Ferreira P."/>
            <person name="Molpeceres G."/>
            <person name="Ruiz-Duenas F.J."/>
            <person name="Serrano A."/>
            <person name="Henrissat B."/>
            <person name="Drula E."/>
            <person name="Hughes K.W."/>
            <person name="Mata J.L."/>
            <person name="Ishikawa N.K."/>
            <person name="Vargas-Isla R."/>
            <person name="Ushijima S."/>
            <person name="Smith C.A."/>
            <person name="Ahrendt S."/>
            <person name="Andreopoulos W."/>
            <person name="He G."/>
            <person name="Labutti K."/>
            <person name="Lipzen A."/>
            <person name="Ng V."/>
            <person name="Riley R."/>
            <person name="Sandor L."/>
            <person name="Barry K."/>
            <person name="Martinez A.T."/>
            <person name="Xiao Y."/>
            <person name="Gibbons J.G."/>
            <person name="Terashima K."/>
            <person name="Grigoriev I.V."/>
            <person name="Hibbett D.S."/>
        </authorList>
    </citation>
    <scope>NUCLEOTIDE SEQUENCE</scope>
    <source>
        <strain evidence="1">TMI1499</strain>
    </source>
</reference>
<comment type="caution">
    <text evidence="1">The sequence shown here is derived from an EMBL/GenBank/DDBJ whole genome shotgun (WGS) entry which is preliminary data.</text>
</comment>
<evidence type="ECO:0000313" key="1">
    <source>
        <dbReference type="EMBL" id="KAJ3803941.1"/>
    </source>
</evidence>
<name>A0ACC1TH57_9AGAR</name>
<evidence type="ECO:0000313" key="2">
    <source>
        <dbReference type="Proteomes" id="UP001163835"/>
    </source>
</evidence>
<organism evidence="1 2">
    <name type="scientific">Lentinula aff. lateritia</name>
    <dbReference type="NCBI Taxonomy" id="2804960"/>
    <lineage>
        <taxon>Eukaryota</taxon>
        <taxon>Fungi</taxon>
        <taxon>Dikarya</taxon>
        <taxon>Basidiomycota</taxon>
        <taxon>Agaricomycotina</taxon>
        <taxon>Agaricomycetes</taxon>
        <taxon>Agaricomycetidae</taxon>
        <taxon>Agaricales</taxon>
        <taxon>Marasmiineae</taxon>
        <taxon>Omphalotaceae</taxon>
        <taxon>Lentinula</taxon>
    </lineage>
</organism>
<dbReference type="Proteomes" id="UP001163835">
    <property type="component" value="Unassembled WGS sequence"/>
</dbReference>